<name>A0A2U0UNY2_9BACT</name>
<proteinExistence type="predicted"/>
<reference evidence="1 2" key="1">
    <citation type="submission" date="2018-05" db="EMBL/GenBank/DDBJ databases">
        <title>Genomic Encyclopedia of Type Strains, Phase IV (KMG-IV): sequencing the most valuable type-strain genomes for metagenomic binning, comparative biology and taxonomic classification.</title>
        <authorList>
            <person name="Goeker M."/>
        </authorList>
    </citation>
    <scope>NUCLEOTIDE SEQUENCE [LARGE SCALE GENOMIC DNA]</scope>
    <source>
        <strain evidence="1 2">DSM 100333</strain>
    </source>
</reference>
<accession>A0A2U0UNY2</accession>
<sequence length="35" mass="4161">MLICKTLLKCVFFENFSSIYVVYYNNQYSDKDLSA</sequence>
<keyword evidence="2" id="KW-1185">Reference proteome</keyword>
<comment type="caution">
    <text evidence="1">The sequence shown here is derived from an EMBL/GenBank/DDBJ whole genome shotgun (WGS) entry which is preliminary data.</text>
</comment>
<evidence type="ECO:0000313" key="2">
    <source>
        <dbReference type="Proteomes" id="UP000245870"/>
    </source>
</evidence>
<organism evidence="1 2">
    <name type="scientific">Hallella colorans</name>
    <dbReference type="NCBI Taxonomy" id="1703337"/>
    <lineage>
        <taxon>Bacteria</taxon>
        <taxon>Pseudomonadati</taxon>
        <taxon>Bacteroidota</taxon>
        <taxon>Bacteroidia</taxon>
        <taxon>Bacteroidales</taxon>
        <taxon>Prevotellaceae</taxon>
        <taxon>Hallella</taxon>
    </lineage>
</organism>
<protein>
    <submittedName>
        <fullName evidence="1">Uncharacterized protein</fullName>
    </submittedName>
</protein>
<dbReference type="EMBL" id="QENY01000001">
    <property type="protein sequence ID" value="PVX59344.1"/>
    <property type="molecule type" value="Genomic_DNA"/>
</dbReference>
<dbReference type="Proteomes" id="UP000245870">
    <property type="component" value="Unassembled WGS sequence"/>
</dbReference>
<evidence type="ECO:0000313" key="1">
    <source>
        <dbReference type="EMBL" id="PVX59344.1"/>
    </source>
</evidence>
<gene>
    <name evidence="1" type="ORF">C7379_101114</name>
</gene>
<dbReference type="AlphaFoldDB" id="A0A2U0UNY2"/>